<dbReference type="CDD" id="cd09988">
    <property type="entry name" value="Formimidoylglutamase"/>
    <property type="match status" value="1"/>
</dbReference>
<sequence length="351" mass="38201">MSTAVRIYDESNIATFVSARAGETRIWQSISFLQCDHDYAASLRDAAQFGIRYVLLGIPEDIGPRANCGQGGAELGWRAFLKRFLNQPDNQFLSGDKILLLGEVDTQAIQTRALSLDNTNSEQLAQLRALCADLDNQVIATLAPIFAAGLEPIIIGGGHNNAFGILQAHFEASKRAAGAINFDPHADFRACEGRHSGNGFSYAHQAGSLSHYHVIGLHEHKNNQTILTQLQNAGFGFSSYQAIKTRQTLSLSTSLDKALATMPSDIPLGVELDVDAIVGMPASALTYQGFTTSDAEYFVYRMAQARHAKYLHLCEAAPARHPLGEQAGIEHCGQILTNLANAYLSTRQQRR</sequence>
<dbReference type="InterPro" id="IPR006035">
    <property type="entry name" value="Ureohydrolase"/>
</dbReference>
<keyword evidence="5" id="KW-1185">Reference proteome</keyword>
<proteinExistence type="inferred from homology"/>
<protein>
    <submittedName>
        <fullName evidence="2">Formimidoylglutamase</fullName>
    </submittedName>
</protein>
<dbReference type="SUPFAM" id="SSF52768">
    <property type="entry name" value="Arginase/deacetylase"/>
    <property type="match status" value="1"/>
</dbReference>
<comment type="similarity">
    <text evidence="1">Belongs to the arginase family.</text>
</comment>
<evidence type="ECO:0000256" key="1">
    <source>
        <dbReference type="PROSITE-ProRule" id="PRU00742"/>
    </source>
</evidence>
<dbReference type="EMBL" id="WEIA01000021">
    <property type="protein sequence ID" value="NLR23971.1"/>
    <property type="molecule type" value="Genomic_DNA"/>
</dbReference>
<accession>A0A8I2HC51</accession>
<evidence type="ECO:0000313" key="5">
    <source>
        <dbReference type="Proteomes" id="UP001304419"/>
    </source>
</evidence>
<dbReference type="AlphaFoldDB" id="A0A8I2HC51"/>
<dbReference type="Proteomes" id="UP001304419">
    <property type="component" value="Chromosome 1"/>
</dbReference>
<reference evidence="3 5" key="2">
    <citation type="submission" date="2023-10" db="EMBL/GenBank/DDBJ databases">
        <title>To unveil natural product biosynthetic capacity in Pseudoalteromonas.</title>
        <authorList>
            <person name="Wang J."/>
        </authorList>
    </citation>
    <scope>NUCLEOTIDE SEQUENCE [LARGE SCALE GENOMIC DNA]</scope>
    <source>
        <strain evidence="3 5">DSM 15914</strain>
    </source>
</reference>
<dbReference type="GO" id="GO:0046872">
    <property type="term" value="F:metal ion binding"/>
    <property type="evidence" value="ECO:0007669"/>
    <property type="project" value="InterPro"/>
</dbReference>
<gene>
    <name evidence="2" type="ORF">F9Y85_22180</name>
    <name evidence="3" type="ORF">R5H13_01695</name>
</gene>
<evidence type="ECO:0000313" key="2">
    <source>
        <dbReference type="EMBL" id="NLR23971.1"/>
    </source>
</evidence>
<dbReference type="RefSeq" id="WP_193522544.1">
    <property type="nucleotide sequence ID" value="NZ_CBCSDF010000007.1"/>
</dbReference>
<organism evidence="2 4">
    <name type="scientific">Pseudoalteromonas maricaloris</name>
    <dbReference type="NCBI Taxonomy" id="184924"/>
    <lineage>
        <taxon>Bacteria</taxon>
        <taxon>Pseudomonadati</taxon>
        <taxon>Pseudomonadota</taxon>
        <taxon>Gammaproteobacteria</taxon>
        <taxon>Alteromonadales</taxon>
        <taxon>Pseudoalteromonadaceae</taxon>
        <taxon>Pseudoalteromonas</taxon>
    </lineage>
</organism>
<name>A0A8I2HC51_9GAMM</name>
<evidence type="ECO:0000313" key="3">
    <source>
        <dbReference type="EMBL" id="WOX29010.1"/>
    </source>
</evidence>
<dbReference type="InterPro" id="IPR023696">
    <property type="entry name" value="Ureohydrolase_dom_sf"/>
</dbReference>
<dbReference type="Gene3D" id="3.40.800.10">
    <property type="entry name" value="Ureohydrolase domain"/>
    <property type="match status" value="1"/>
</dbReference>
<dbReference type="Pfam" id="PF00491">
    <property type="entry name" value="Arginase"/>
    <property type="match status" value="1"/>
</dbReference>
<dbReference type="GO" id="GO:0016813">
    <property type="term" value="F:hydrolase activity, acting on carbon-nitrogen (but not peptide) bonds, in linear amidines"/>
    <property type="evidence" value="ECO:0007669"/>
    <property type="project" value="UniProtKB-ARBA"/>
</dbReference>
<dbReference type="Proteomes" id="UP000646877">
    <property type="component" value="Unassembled WGS sequence"/>
</dbReference>
<dbReference type="EMBL" id="CP137578">
    <property type="protein sequence ID" value="WOX29010.1"/>
    <property type="molecule type" value="Genomic_DNA"/>
</dbReference>
<reference evidence="2" key="1">
    <citation type="submission" date="2019-10" db="EMBL/GenBank/DDBJ databases">
        <authorList>
            <person name="Paulsen S."/>
        </authorList>
    </citation>
    <scope>NUCLEOTIDE SEQUENCE</scope>
    <source>
        <strain evidence="2">LMG 19692</strain>
    </source>
</reference>
<dbReference type="PROSITE" id="PS51409">
    <property type="entry name" value="ARGINASE_2"/>
    <property type="match status" value="1"/>
</dbReference>
<evidence type="ECO:0000313" key="4">
    <source>
        <dbReference type="Proteomes" id="UP000646877"/>
    </source>
</evidence>